<keyword evidence="6 13" id="KW-0441">Lipid A biosynthesis</keyword>
<evidence type="ECO:0000256" key="10">
    <source>
        <dbReference type="ARBA" id="ARBA00022840"/>
    </source>
</evidence>
<keyword evidence="8 13" id="KW-0547">Nucleotide-binding</keyword>
<evidence type="ECO:0000256" key="4">
    <source>
        <dbReference type="ARBA" id="ARBA00016436"/>
    </source>
</evidence>
<dbReference type="InterPro" id="IPR027417">
    <property type="entry name" value="P-loop_NTPase"/>
</dbReference>
<comment type="catalytic activity">
    <reaction evidence="13">
        <text>a lipid A disaccharide + ATP = a lipid IVA + ADP + H(+)</text>
        <dbReference type="Rhea" id="RHEA:67840"/>
        <dbReference type="ChEBI" id="CHEBI:15378"/>
        <dbReference type="ChEBI" id="CHEBI:30616"/>
        <dbReference type="ChEBI" id="CHEBI:176343"/>
        <dbReference type="ChEBI" id="CHEBI:176425"/>
        <dbReference type="ChEBI" id="CHEBI:456216"/>
        <dbReference type="EC" id="2.7.1.130"/>
    </reaction>
</comment>
<comment type="function">
    <text evidence="1 13">Transfers the gamma-phosphate of ATP to the 4'-position of a tetraacyldisaccharide 1-phosphate intermediate (termed DS-1-P) to form tetraacyldisaccharide 1,4'-bis-phosphate (lipid IVA).</text>
</comment>
<dbReference type="Pfam" id="PF02606">
    <property type="entry name" value="LpxK"/>
    <property type="match status" value="1"/>
</dbReference>
<keyword evidence="5 13" id="KW-0444">Lipid biosynthesis</keyword>
<keyword evidence="9 13" id="KW-0418">Kinase</keyword>
<name>A0ABX1N4N2_9RHOO</name>
<feature type="binding site" evidence="13">
    <location>
        <begin position="58"/>
        <end position="65"/>
    </location>
    <ligand>
        <name>ATP</name>
        <dbReference type="ChEBI" id="CHEBI:30616"/>
    </ligand>
</feature>
<organism evidence="14 15">
    <name type="scientific">Aromatoleum buckelii</name>
    <dbReference type="NCBI Taxonomy" id="200254"/>
    <lineage>
        <taxon>Bacteria</taxon>
        <taxon>Pseudomonadati</taxon>
        <taxon>Pseudomonadota</taxon>
        <taxon>Betaproteobacteria</taxon>
        <taxon>Rhodocyclales</taxon>
        <taxon>Rhodocyclaceae</taxon>
        <taxon>Aromatoleum</taxon>
    </lineage>
</organism>
<evidence type="ECO:0000256" key="11">
    <source>
        <dbReference type="ARBA" id="ARBA00023098"/>
    </source>
</evidence>
<dbReference type="NCBIfam" id="TIGR00682">
    <property type="entry name" value="lpxK"/>
    <property type="match status" value="1"/>
</dbReference>
<keyword evidence="11 13" id="KW-0443">Lipid metabolism</keyword>
<dbReference type="InterPro" id="IPR003758">
    <property type="entry name" value="LpxK"/>
</dbReference>
<dbReference type="Proteomes" id="UP000601990">
    <property type="component" value="Unassembled WGS sequence"/>
</dbReference>
<accession>A0ABX1N4N2</accession>
<reference evidence="14" key="1">
    <citation type="submission" date="2019-12" db="EMBL/GenBank/DDBJ databases">
        <title>Comparative genomics gives insights into the taxonomy of the Azoarcus-Aromatoleum group and reveals separate origins of nif in the plant-associated Azoarcus and non-plant-associated Aromatoleum sub-groups.</title>
        <authorList>
            <person name="Lafos M."/>
            <person name="Maluk M."/>
            <person name="Batista M."/>
            <person name="Junghare M."/>
            <person name="Carmona M."/>
            <person name="Faoro H."/>
            <person name="Cruz L.M."/>
            <person name="Battistoni F."/>
            <person name="De Souza E."/>
            <person name="Pedrosa F."/>
            <person name="Chen W.-M."/>
            <person name="Poole P.S."/>
            <person name="Dixon R.A."/>
            <person name="James E.K."/>
        </authorList>
    </citation>
    <scope>NUCLEOTIDE SEQUENCE</scope>
    <source>
        <strain evidence="14">U120</strain>
    </source>
</reference>
<dbReference type="PANTHER" id="PTHR42724">
    <property type="entry name" value="TETRAACYLDISACCHARIDE 4'-KINASE"/>
    <property type="match status" value="1"/>
</dbReference>
<dbReference type="PANTHER" id="PTHR42724:SF1">
    <property type="entry name" value="TETRAACYLDISACCHARIDE 4'-KINASE, MITOCHONDRIAL-RELATED"/>
    <property type="match status" value="1"/>
</dbReference>
<proteinExistence type="inferred from homology"/>
<dbReference type="RefSeq" id="WP_169199440.1">
    <property type="nucleotide sequence ID" value="NZ_WTVH02000009.1"/>
</dbReference>
<evidence type="ECO:0000256" key="3">
    <source>
        <dbReference type="ARBA" id="ARBA00012071"/>
    </source>
</evidence>
<comment type="similarity">
    <text evidence="13">Belongs to the LpxK family.</text>
</comment>
<dbReference type="EC" id="2.7.1.130" evidence="3 13"/>
<evidence type="ECO:0000256" key="9">
    <source>
        <dbReference type="ARBA" id="ARBA00022777"/>
    </source>
</evidence>
<evidence type="ECO:0000256" key="1">
    <source>
        <dbReference type="ARBA" id="ARBA00002274"/>
    </source>
</evidence>
<comment type="pathway">
    <text evidence="2 13">Glycolipid biosynthesis; lipid IV(A) biosynthesis; lipid IV(A) from (3R)-3-hydroxytetradecanoyl-[acyl-carrier-protein] and UDP-N-acetyl-alpha-D-glucosamine: step 6/6.</text>
</comment>
<evidence type="ECO:0000313" key="14">
    <source>
        <dbReference type="EMBL" id="NMF94207.1"/>
    </source>
</evidence>
<dbReference type="EMBL" id="WTVH01000025">
    <property type="protein sequence ID" value="NMF94207.1"/>
    <property type="molecule type" value="Genomic_DNA"/>
</dbReference>
<evidence type="ECO:0000256" key="6">
    <source>
        <dbReference type="ARBA" id="ARBA00022556"/>
    </source>
</evidence>
<comment type="caution">
    <text evidence="14">The sequence shown here is derived from an EMBL/GenBank/DDBJ whole genome shotgun (WGS) entry which is preliminary data.</text>
</comment>
<dbReference type="GO" id="GO:0009029">
    <property type="term" value="F:lipid-A 4'-kinase activity"/>
    <property type="evidence" value="ECO:0007669"/>
    <property type="project" value="UniProtKB-EC"/>
</dbReference>
<evidence type="ECO:0000313" key="15">
    <source>
        <dbReference type="Proteomes" id="UP000601990"/>
    </source>
</evidence>
<evidence type="ECO:0000256" key="8">
    <source>
        <dbReference type="ARBA" id="ARBA00022741"/>
    </source>
</evidence>
<evidence type="ECO:0000256" key="2">
    <source>
        <dbReference type="ARBA" id="ARBA00004870"/>
    </source>
</evidence>
<sequence length="336" mass="35921">MPRNAPAFWQTRSLAAVLLLPLSALFLLLAAARRQLFKLRIRRAVRLAVPVVVVGNIAVGGSGKTPVVEWLVARLRDAGFTPGIVSRGYGGKVAGAVIVPPHGDVRLFGDEPVLLARLTACPVAVGADRPAAALKLLQAHPECDVIVADDGLQHYPLARDVEIAVVDERTLGNRWLLPAGPLRERPGRLRDVDIVVAHGALSPALSSLLDGRPVYAMHLEGAEFRRLDGSACCNAETFRGRRVHGIAGIGRPERFFAQLAGMGLDVVPHPFPDHHPFTAADLDFASGEPKILTSKDAVKCASFASADTWEFPVKAHIAAGAAERILEKLTHGRPTA</sequence>
<evidence type="ECO:0000256" key="12">
    <source>
        <dbReference type="ARBA" id="ARBA00029757"/>
    </source>
</evidence>
<dbReference type="HAMAP" id="MF_00409">
    <property type="entry name" value="LpxK"/>
    <property type="match status" value="1"/>
</dbReference>
<evidence type="ECO:0000256" key="13">
    <source>
        <dbReference type="HAMAP-Rule" id="MF_00409"/>
    </source>
</evidence>
<dbReference type="SUPFAM" id="SSF52540">
    <property type="entry name" value="P-loop containing nucleoside triphosphate hydrolases"/>
    <property type="match status" value="1"/>
</dbReference>
<evidence type="ECO:0000256" key="7">
    <source>
        <dbReference type="ARBA" id="ARBA00022679"/>
    </source>
</evidence>
<evidence type="ECO:0000256" key="5">
    <source>
        <dbReference type="ARBA" id="ARBA00022516"/>
    </source>
</evidence>
<keyword evidence="7 13" id="KW-0808">Transferase</keyword>
<keyword evidence="10 13" id="KW-0067">ATP-binding</keyword>
<keyword evidence="15" id="KW-1185">Reference proteome</keyword>
<gene>
    <name evidence="13" type="primary">lpxK</name>
    <name evidence="14" type="ORF">GO608_12800</name>
</gene>
<protein>
    <recommendedName>
        <fullName evidence="4 13">Tetraacyldisaccharide 4'-kinase</fullName>
        <ecNumber evidence="3 13">2.7.1.130</ecNumber>
    </recommendedName>
    <alternativeName>
        <fullName evidence="12 13">Lipid A 4'-kinase</fullName>
    </alternativeName>
</protein>